<comment type="caution">
    <text evidence="1">The sequence shown here is derived from an EMBL/GenBank/DDBJ whole genome shotgun (WGS) entry which is preliminary data.</text>
</comment>
<keyword evidence="2" id="KW-1185">Reference proteome</keyword>
<gene>
    <name evidence="1" type="ORF">QTN89_29345</name>
</gene>
<organism evidence="1 2">
    <name type="scientific">Roseiconus lacunae</name>
    <dbReference type="NCBI Taxonomy" id="2605694"/>
    <lineage>
        <taxon>Bacteria</taxon>
        <taxon>Pseudomonadati</taxon>
        <taxon>Planctomycetota</taxon>
        <taxon>Planctomycetia</taxon>
        <taxon>Pirellulales</taxon>
        <taxon>Pirellulaceae</taxon>
        <taxon>Roseiconus</taxon>
    </lineage>
</organism>
<accession>A0ABT7PT11</accession>
<evidence type="ECO:0000313" key="1">
    <source>
        <dbReference type="EMBL" id="MDM4019595.1"/>
    </source>
</evidence>
<protein>
    <submittedName>
        <fullName evidence="1">Uncharacterized protein</fullName>
    </submittedName>
</protein>
<name>A0ABT7PT11_9BACT</name>
<dbReference type="RefSeq" id="WP_149499006.1">
    <property type="nucleotide sequence ID" value="NZ_JASZZN010000201.1"/>
</dbReference>
<dbReference type="EMBL" id="JASZZN010000201">
    <property type="protein sequence ID" value="MDM4019595.1"/>
    <property type="molecule type" value="Genomic_DNA"/>
</dbReference>
<dbReference type="Proteomes" id="UP001239462">
    <property type="component" value="Unassembled WGS sequence"/>
</dbReference>
<sequence>MACFTADCTVTTDGGPLIDLSVACDIPSFLNEPHYHDETKSYLESALEHIERGLGYALLHRRYGLRVVLTDLRLHPIDYQPLYLTLHTYYYARRQLEMLDNKDRIQHDKSGEP</sequence>
<evidence type="ECO:0000313" key="2">
    <source>
        <dbReference type="Proteomes" id="UP001239462"/>
    </source>
</evidence>
<reference evidence="1 2" key="1">
    <citation type="submission" date="2023-06" db="EMBL/GenBank/DDBJ databases">
        <title>Roseiconus lacunae JC819 isolated from Gulf of Mannar region, Tamil Nadu.</title>
        <authorList>
            <person name="Pk S."/>
            <person name="Ch S."/>
            <person name="Ch V.R."/>
        </authorList>
    </citation>
    <scope>NUCLEOTIDE SEQUENCE [LARGE SCALE GENOMIC DNA]</scope>
    <source>
        <strain evidence="1 2">JC819</strain>
    </source>
</reference>
<proteinExistence type="predicted"/>